<accession>A0A1C5JEK7</accession>
<proteinExistence type="predicted"/>
<dbReference type="Gene3D" id="3.40.50.2000">
    <property type="entry name" value="Glycogen Phosphorylase B"/>
    <property type="match status" value="2"/>
</dbReference>
<dbReference type="PANTHER" id="PTHR12526">
    <property type="entry name" value="GLYCOSYLTRANSFERASE"/>
    <property type="match status" value="1"/>
</dbReference>
<dbReference type="Pfam" id="PF13692">
    <property type="entry name" value="Glyco_trans_1_4"/>
    <property type="match status" value="1"/>
</dbReference>
<dbReference type="AlphaFoldDB" id="A0A1C5JEK7"/>
<dbReference type="RefSeq" id="WP_088977723.1">
    <property type="nucleotide sequence ID" value="NZ_LT607753.1"/>
</dbReference>
<dbReference type="Pfam" id="PF13439">
    <property type="entry name" value="Glyco_transf_4"/>
    <property type="match status" value="1"/>
</dbReference>
<evidence type="ECO:0000313" key="6">
    <source>
        <dbReference type="Proteomes" id="UP000198215"/>
    </source>
</evidence>
<sequence length="432" mass="45505">MDAPGRPLRVAYVLLRPPSYSETFITSEIEAVRAAGATVEVFVARRDGGRGAELRQVLGALLRHPVRTLAGVRVLGMSYLPRALLAAAHAARLSGPVSRFGADVLHAHFVNLPTAVAALVGRWTAVPVTAMAHAADFLLDGNGPALDRRLRLLSHLFVISRAAATQLAERGATVSEIPHSVVRAAFDGEIVEPQGRPTGSTIRLVTVARLVEKKGVDTALDAVALLVRAGIPVRYDIYGDGPIRSVLADRAHASALTDVVTFHGAVSHRVATAALVGADAAVLPCRRAADGDLDGIPVFLMEAASRGVPVVTTAVSGIPELIGSDGGWQVPPDDPTALADALRQLIHRPEEGRRRAGILARRLREEFSPTLQARRLLTVWGRLVDRAPRSTASRVPFVSTVDGRAPAATDPAAGPAREQVGGTPGEVGTAWT</sequence>
<feature type="domain" description="Glycosyltransferase subfamily 4-like N-terminal" evidence="4">
    <location>
        <begin position="22"/>
        <end position="171"/>
    </location>
</feature>
<gene>
    <name evidence="5" type="ORF">GA0070614_4419</name>
</gene>
<evidence type="ECO:0000313" key="5">
    <source>
        <dbReference type="EMBL" id="SCG68629.1"/>
    </source>
</evidence>
<evidence type="ECO:0000256" key="2">
    <source>
        <dbReference type="ARBA" id="ARBA00022679"/>
    </source>
</evidence>
<protein>
    <submittedName>
        <fullName evidence="5">Glycosyltransferase involved in cell wall bisynthesis</fullName>
    </submittedName>
</protein>
<dbReference type="EMBL" id="LT607753">
    <property type="protein sequence ID" value="SCG68629.1"/>
    <property type="molecule type" value="Genomic_DNA"/>
</dbReference>
<reference evidence="6" key="1">
    <citation type="submission" date="2016-06" db="EMBL/GenBank/DDBJ databases">
        <authorList>
            <person name="Varghese N."/>
            <person name="Submissions Spin"/>
        </authorList>
    </citation>
    <scope>NUCLEOTIDE SEQUENCE [LARGE SCALE GENOMIC DNA]</scope>
    <source>
        <strain evidence="6">DSM 45161</strain>
    </source>
</reference>
<name>A0A1C5JEK7_9ACTN</name>
<dbReference type="SUPFAM" id="SSF53756">
    <property type="entry name" value="UDP-Glycosyltransferase/glycogen phosphorylase"/>
    <property type="match status" value="1"/>
</dbReference>
<feature type="compositionally biased region" description="Low complexity" evidence="3">
    <location>
        <begin position="403"/>
        <end position="417"/>
    </location>
</feature>
<keyword evidence="2 5" id="KW-0808">Transferase</keyword>
<feature type="region of interest" description="Disordered" evidence="3">
    <location>
        <begin position="403"/>
        <end position="432"/>
    </location>
</feature>
<dbReference type="InterPro" id="IPR028098">
    <property type="entry name" value="Glyco_trans_4-like_N"/>
</dbReference>
<evidence type="ECO:0000259" key="4">
    <source>
        <dbReference type="Pfam" id="PF13439"/>
    </source>
</evidence>
<keyword evidence="6" id="KW-1185">Reference proteome</keyword>
<evidence type="ECO:0000256" key="1">
    <source>
        <dbReference type="ARBA" id="ARBA00022676"/>
    </source>
</evidence>
<keyword evidence="1" id="KW-0328">Glycosyltransferase</keyword>
<evidence type="ECO:0000256" key="3">
    <source>
        <dbReference type="SAM" id="MobiDB-lite"/>
    </source>
</evidence>
<dbReference type="Proteomes" id="UP000198215">
    <property type="component" value="Chromosome I"/>
</dbReference>
<organism evidence="5 6">
    <name type="scientific">Micromonospora coxensis</name>
    <dbReference type="NCBI Taxonomy" id="356852"/>
    <lineage>
        <taxon>Bacteria</taxon>
        <taxon>Bacillati</taxon>
        <taxon>Actinomycetota</taxon>
        <taxon>Actinomycetes</taxon>
        <taxon>Micromonosporales</taxon>
        <taxon>Micromonosporaceae</taxon>
        <taxon>Micromonospora</taxon>
    </lineage>
</organism>
<dbReference type="GO" id="GO:0016757">
    <property type="term" value="F:glycosyltransferase activity"/>
    <property type="evidence" value="ECO:0007669"/>
    <property type="project" value="UniProtKB-KW"/>
</dbReference>